<evidence type="ECO:0000313" key="7">
    <source>
        <dbReference type="EMBL" id="TQV70726.1"/>
    </source>
</evidence>
<accession>A0A545T0J1</accession>
<protein>
    <submittedName>
        <fullName evidence="7">LysE family translocator</fullName>
    </submittedName>
</protein>
<feature type="transmembrane region" description="Helical" evidence="6">
    <location>
        <begin position="43"/>
        <end position="66"/>
    </location>
</feature>
<feature type="transmembrane region" description="Helical" evidence="6">
    <location>
        <begin position="189"/>
        <end position="208"/>
    </location>
</feature>
<dbReference type="Pfam" id="PF01810">
    <property type="entry name" value="LysE"/>
    <property type="match status" value="1"/>
</dbReference>
<evidence type="ECO:0000256" key="4">
    <source>
        <dbReference type="ARBA" id="ARBA00022989"/>
    </source>
</evidence>
<evidence type="ECO:0000256" key="3">
    <source>
        <dbReference type="ARBA" id="ARBA00022692"/>
    </source>
</evidence>
<evidence type="ECO:0000256" key="5">
    <source>
        <dbReference type="ARBA" id="ARBA00023136"/>
    </source>
</evidence>
<dbReference type="PANTHER" id="PTHR30086">
    <property type="entry name" value="ARGININE EXPORTER PROTEIN ARGO"/>
    <property type="match status" value="1"/>
</dbReference>
<dbReference type="RefSeq" id="WP_142928827.1">
    <property type="nucleotide sequence ID" value="NZ_ML660101.1"/>
</dbReference>
<keyword evidence="4 6" id="KW-1133">Transmembrane helix</keyword>
<evidence type="ECO:0000313" key="8">
    <source>
        <dbReference type="Proteomes" id="UP000319732"/>
    </source>
</evidence>
<keyword evidence="8" id="KW-1185">Reference proteome</keyword>
<evidence type="ECO:0000256" key="6">
    <source>
        <dbReference type="SAM" id="Phobius"/>
    </source>
</evidence>
<dbReference type="AlphaFoldDB" id="A0A545T0J1"/>
<gene>
    <name evidence="7" type="ORF">FKG94_20570</name>
</gene>
<comment type="caution">
    <text evidence="7">The sequence shown here is derived from an EMBL/GenBank/DDBJ whole genome shotgun (WGS) entry which is preliminary data.</text>
</comment>
<dbReference type="OrthoDB" id="9804822at2"/>
<reference evidence="7 8" key="1">
    <citation type="submission" date="2019-06" db="EMBL/GenBank/DDBJ databases">
        <title>Whole genome sequence for Cellvibrionaceae sp. R142.</title>
        <authorList>
            <person name="Wang G."/>
        </authorList>
    </citation>
    <scope>NUCLEOTIDE SEQUENCE [LARGE SCALE GENOMIC DNA]</scope>
    <source>
        <strain evidence="7 8">R142</strain>
    </source>
</reference>
<evidence type="ECO:0000256" key="1">
    <source>
        <dbReference type="ARBA" id="ARBA00004651"/>
    </source>
</evidence>
<evidence type="ECO:0000256" key="2">
    <source>
        <dbReference type="ARBA" id="ARBA00022475"/>
    </source>
</evidence>
<feature type="transmembrane region" description="Helical" evidence="6">
    <location>
        <begin position="152"/>
        <end position="177"/>
    </location>
</feature>
<keyword evidence="3 6" id="KW-0812">Transmembrane</keyword>
<dbReference type="InterPro" id="IPR001123">
    <property type="entry name" value="LeuE-type"/>
</dbReference>
<name>A0A545T0J1_9GAMM</name>
<dbReference type="GO" id="GO:0005886">
    <property type="term" value="C:plasma membrane"/>
    <property type="evidence" value="ECO:0007669"/>
    <property type="project" value="UniProtKB-SubCell"/>
</dbReference>
<dbReference type="PANTHER" id="PTHR30086:SF20">
    <property type="entry name" value="ARGININE EXPORTER PROTEIN ARGO-RELATED"/>
    <property type="match status" value="1"/>
</dbReference>
<proteinExistence type="predicted"/>
<dbReference type="EMBL" id="VHSG01000023">
    <property type="protein sequence ID" value="TQV70726.1"/>
    <property type="molecule type" value="Genomic_DNA"/>
</dbReference>
<sequence length="211" mass="22644">MDFAQIASFSLVALLLVVSPGPNGVLIAKTVPTSGRAAGFANVAGFLVAFYIHGALSILGLSVILMQSAQAFLLVKIIGALYLIWIGVKALLSAWQGDNTTRSTVPTKPKRSLSKAFVEGFLTNALNPKVSMFYMAAFPQFIPVEEGAMMNALLLVSIHSLMNMIWFASLVILFSRLVATVRSGWFQRVFKGITGAIFIGFGVKLATLKAN</sequence>
<organism evidence="7 8">
    <name type="scientific">Exilibacterium tricleocarpae</name>
    <dbReference type="NCBI Taxonomy" id="2591008"/>
    <lineage>
        <taxon>Bacteria</taxon>
        <taxon>Pseudomonadati</taxon>
        <taxon>Pseudomonadota</taxon>
        <taxon>Gammaproteobacteria</taxon>
        <taxon>Cellvibrionales</taxon>
        <taxon>Cellvibrionaceae</taxon>
        <taxon>Exilibacterium</taxon>
    </lineage>
</organism>
<keyword evidence="5 6" id="KW-0472">Membrane</keyword>
<feature type="transmembrane region" description="Helical" evidence="6">
    <location>
        <begin position="73"/>
        <end position="95"/>
    </location>
</feature>
<dbReference type="GO" id="GO:0015171">
    <property type="term" value="F:amino acid transmembrane transporter activity"/>
    <property type="evidence" value="ECO:0007669"/>
    <property type="project" value="TreeGrafter"/>
</dbReference>
<comment type="subcellular location">
    <subcellularLocation>
        <location evidence="1">Cell membrane</location>
        <topology evidence="1">Multi-pass membrane protein</topology>
    </subcellularLocation>
</comment>
<dbReference type="PIRSF" id="PIRSF006324">
    <property type="entry name" value="LeuE"/>
    <property type="match status" value="1"/>
</dbReference>
<keyword evidence="2" id="KW-1003">Cell membrane</keyword>
<dbReference type="Proteomes" id="UP000319732">
    <property type="component" value="Unassembled WGS sequence"/>
</dbReference>